<keyword evidence="2" id="KW-0614">Plasmid</keyword>
<dbReference type="GO" id="GO:0097351">
    <property type="term" value="F:toxin sequestering activity"/>
    <property type="evidence" value="ECO:0007669"/>
    <property type="project" value="InterPro"/>
</dbReference>
<dbReference type="InterPro" id="IPR039052">
    <property type="entry name" value="Antitox_PemI-like"/>
</dbReference>
<proteinExistence type="predicted"/>
<gene>
    <name evidence="2" type="primary">pemI</name>
</gene>
<dbReference type="SUPFAM" id="SSF89447">
    <property type="entry name" value="AbrB/MazE/MraZ-like"/>
    <property type="match status" value="1"/>
</dbReference>
<name>A0A2H5BSU5_9LACO</name>
<dbReference type="InterPro" id="IPR007159">
    <property type="entry name" value="SpoVT-AbrB_dom"/>
</dbReference>
<dbReference type="GO" id="GO:0003677">
    <property type="term" value="F:DNA binding"/>
    <property type="evidence" value="ECO:0007669"/>
    <property type="project" value="InterPro"/>
</dbReference>
<reference evidence="2" key="1">
    <citation type="submission" date="2017-09" db="EMBL/GenBank/DDBJ databases">
        <title>Isolation and Identification of Weissella cibaria and Sequence Analysis of its Plasmid.</title>
        <authorList>
            <person name="Zhao T."/>
        </authorList>
    </citation>
    <scope>NUCLEOTIDE SEQUENCE</scope>
    <source>
        <strain evidence="2">W5</strain>
        <plasmid evidence="2">pA010</plasmid>
    </source>
</reference>
<dbReference type="SMART" id="SM00966">
    <property type="entry name" value="SpoVT_AbrB"/>
    <property type="match status" value="1"/>
</dbReference>
<protein>
    <submittedName>
        <fullName evidence="2">PemI</fullName>
    </submittedName>
</protein>
<dbReference type="EMBL" id="MF951102">
    <property type="protein sequence ID" value="AUG89724.1"/>
    <property type="molecule type" value="Genomic_DNA"/>
</dbReference>
<dbReference type="Gene3D" id="2.10.260.10">
    <property type="match status" value="1"/>
</dbReference>
<dbReference type="PANTHER" id="PTHR40516">
    <property type="entry name" value="ANTITOXIN CHPS-RELATED"/>
    <property type="match status" value="1"/>
</dbReference>
<dbReference type="InterPro" id="IPR037914">
    <property type="entry name" value="SpoVT-AbrB_sf"/>
</dbReference>
<dbReference type="AlphaFoldDB" id="A0A2H5BSU5"/>
<feature type="domain" description="SpoVT-AbrB" evidence="1">
    <location>
        <begin position="38"/>
        <end position="83"/>
    </location>
</feature>
<evidence type="ECO:0000313" key="2">
    <source>
        <dbReference type="EMBL" id="AUG89724.1"/>
    </source>
</evidence>
<dbReference type="Pfam" id="PF04014">
    <property type="entry name" value="MazE_antitoxin"/>
    <property type="match status" value="1"/>
</dbReference>
<organism evidence="2">
    <name type="scientific">Weissella cibaria</name>
    <dbReference type="NCBI Taxonomy" id="137591"/>
    <lineage>
        <taxon>Bacteria</taxon>
        <taxon>Bacillati</taxon>
        <taxon>Bacillota</taxon>
        <taxon>Bacilli</taxon>
        <taxon>Lactobacillales</taxon>
        <taxon>Lactobacillaceae</taxon>
        <taxon>Weissella</taxon>
    </lineage>
</organism>
<evidence type="ECO:0000259" key="1">
    <source>
        <dbReference type="SMART" id="SM00966"/>
    </source>
</evidence>
<dbReference type="PANTHER" id="PTHR40516:SF1">
    <property type="entry name" value="ANTITOXIN CHPS-RELATED"/>
    <property type="match status" value="1"/>
</dbReference>
<geneLocation type="plasmid" evidence="2">
    <name>pA010</name>
</geneLocation>
<accession>A0A2H5BSU5</accession>
<sequence length="114" mass="13096">MTSSKNICIVYLHGIYLTCNNNLGGENMELIKEQTRLAKWGNSKAARIPSQIIKQLKLDDNQDMTITIENGSIVLTPIKKNPTNIHELFKDWQDDGKRDHELDWGKSEGNELQW</sequence>